<keyword evidence="2" id="KW-1185">Reference proteome</keyword>
<dbReference type="AlphaFoldDB" id="A0A918UY61"/>
<proteinExistence type="predicted"/>
<dbReference type="Proteomes" id="UP000662572">
    <property type="component" value="Unassembled WGS sequence"/>
</dbReference>
<evidence type="ECO:0000313" key="2">
    <source>
        <dbReference type="Proteomes" id="UP000662572"/>
    </source>
</evidence>
<sequence>MMQMKPIDPIEFYAILRAYFIDLSEDKGVVIAPLFGQKRNIKLSNTLYFEYMDNRIIDIKFIEEGEIDDRFCISNFNMYGRDCRMLTVQTKCLLDDLPVLWEVRNHWISLGLEPEL</sequence>
<dbReference type="EMBL" id="BMZB01000005">
    <property type="protein sequence ID" value="GGZ41550.1"/>
    <property type="molecule type" value="Genomic_DNA"/>
</dbReference>
<accession>A0A918UY61</accession>
<protein>
    <submittedName>
        <fullName evidence="1">Uncharacterized protein</fullName>
    </submittedName>
</protein>
<evidence type="ECO:0000313" key="1">
    <source>
        <dbReference type="EMBL" id="GGZ41550.1"/>
    </source>
</evidence>
<organism evidence="1 2">
    <name type="scientific">Asticcacaulis endophyticus</name>
    <dbReference type="NCBI Taxonomy" id="1395890"/>
    <lineage>
        <taxon>Bacteria</taxon>
        <taxon>Pseudomonadati</taxon>
        <taxon>Pseudomonadota</taxon>
        <taxon>Alphaproteobacteria</taxon>
        <taxon>Caulobacterales</taxon>
        <taxon>Caulobacteraceae</taxon>
        <taxon>Asticcacaulis</taxon>
    </lineage>
</organism>
<reference evidence="1" key="2">
    <citation type="submission" date="2020-09" db="EMBL/GenBank/DDBJ databases">
        <authorList>
            <person name="Sun Q."/>
            <person name="Kim S."/>
        </authorList>
    </citation>
    <scope>NUCLEOTIDE SEQUENCE</scope>
    <source>
        <strain evidence="1">KCTC 32296</strain>
    </source>
</reference>
<reference evidence="1" key="1">
    <citation type="journal article" date="2014" name="Int. J. Syst. Evol. Microbiol.">
        <title>Complete genome sequence of Corynebacterium casei LMG S-19264T (=DSM 44701T), isolated from a smear-ripened cheese.</title>
        <authorList>
            <consortium name="US DOE Joint Genome Institute (JGI-PGF)"/>
            <person name="Walter F."/>
            <person name="Albersmeier A."/>
            <person name="Kalinowski J."/>
            <person name="Ruckert C."/>
        </authorList>
    </citation>
    <scope>NUCLEOTIDE SEQUENCE</scope>
    <source>
        <strain evidence="1">KCTC 32296</strain>
    </source>
</reference>
<comment type="caution">
    <text evidence="1">The sequence shown here is derived from an EMBL/GenBank/DDBJ whole genome shotgun (WGS) entry which is preliminary data.</text>
</comment>
<name>A0A918UY61_9CAUL</name>
<gene>
    <name evidence="1" type="ORF">GCM10011273_30240</name>
</gene>